<dbReference type="PROSITE" id="PS50893">
    <property type="entry name" value="ABC_TRANSPORTER_2"/>
    <property type="match status" value="2"/>
</dbReference>
<dbReference type="CDD" id="cd18577">
    <property type="entry name" value="ABC_6TM_Pgp_ABCB1_D1_like"/>
    <property type="match status" value="1"/>
</dbReference>
<evidence type="ECO:0000256" key="3">
    <source>
        <dbReference type="ARBA" id="ARBA00022692"/>
    </source>
</evidence>
<feature type="transmembrane region" description="Helical" evidence="8">
    <location>
        <begin position="379"/>
        <end position="405"/>
    </location>
</feature>
<keyword evidence="7 8" id="KW-0472">Membrane</keyword>
<dbReference type="InterPro" id="IPR039421">
    <property type="entry name" value="Type_1_exporter"/>
</dbReference>
<keyword evidence="2" id="KW-0813">Transport</keyword>
<feature type="transmembrane region" description="Helical" evidence="8">
    <location>
        <begin position="97"/>
        <end position="122"/>
    </location>
</feature>
<dbReference type="Pfam" id="PF00005">
    <property type="entry name" value="ABC_tran"/>
    <property type="match status" value="2"/>
</dbReference>
<feature type="domain" description="ABC transporter" evidence="9">
    <location>
        <begin position="913"/>
        <end position="1155"/>
    </location>
</feature>
<evidence type="ECO:0000313" key="12">
    <source>
        <dbReference type="Proteomes" id="UP000324629"/>
    </source>
</evidence>
<evidence type="ECO:0000256" key="4">
    <source>
        <dbReference type="ARBA" id="ARBA00022741"/>
    </source>
</evidence>
<evidence type="ECO:0000256" key="6">
    <source>
        <dbReference type="ARBA" id="ARBA00022989"/>
    </source>
</evidence>
<evidence type="ECO:0000259" key="10">
    <source>
        <dbReference type="PROSITE" id="PS50929"/>
    </source>
</evidence>
<keyword evidence="4" id="KW-0547">Nucleotide-binding</keyword>
<evidence type="ECO:0000256" key="7">
    <source>
        <dbReference type="ARBA" id="ARBA00023136"/>
    </source>
</evidence>
<feature type="transmembrane region" description="Helical" evidence="8">
    <location>
        <begin position="344"/>
        <end position="367"/>
    </location>
</feature>
<evidence type="ECO:0000256" key="5">
    <source>
        <dbReference type="ARBA" id="ARBA00022840"/>
    </source>
</evidence>
<dbReference type="PANTHER" id="PTHR43394:SF18">
    <property type="entry name" value="ABC TRANSPORTER B FAMILY MEMBER 11-LIKE"/>
    <property type="match status" value="1"/>
</dbReference>
<dbReference type="InterPro" id="IPR017871">
    <property type="entry name" value="ABC_transporter-like_CS"/>
</dbReference>
<keyword evidence="5 11" id="KW-0067">ATP-binding</keyword>
<evidence type="ECO:0000259" key="9">
    <source>
        <dbReference type="PROSITE" id="PS50893"/>
    </source>
</evidence>
<dbReference type="FunFam" id="3.40.50.300:FF:000604">
    <property type="entry name" value="ABC transporter B family member 28"/>
    <property type="match status" value="1"/>
</dbReference>
<keyword evidence="12" id="KW-1185">Reference proteome</keyword>
<protein>
    <submittedName>
        <fullName evidence="11">ATP-binding cassette, subfamily B (MDR/TAP), member 1</fullName>
    </submittedName>
</protein>
<evidence type="ECO:0000256" key="1">
    <source>
        <dbReference type="ARBA" id="ARBA00004141"/>
    </source>
</evidence>
<dbReference type="InterPro" id="IPR036640">
    <property type="entry name" value="ABC1_TM_sf"/>
</dbReference>
<accession>A0A5J4NIP2</accession>
<dbReference type="Proteomes" id="UP000324629">
    <property type="component" value="Unassembled WGS sequence"/>
</dbReference>
<dbReference type="GO" id="GO:0090374">
    <property type="term" value="P:oligopeptide export from mitochondrion"/>
    <property type="evidence" value="ECO:0007669"/>
    <property type="project" value="TreeGrafter"/>
</dbReference>
<comment type="caution">
    <text evidence="11">The sequence shown here is derived from an EMBL/GenBank/DDBJ whole genome shotgun (WGS) entry which is preliminary data.</text>
</comment>
<name>A0A5J4NIP2_9TREM</name>
<feature type="domain" description="ABC transporter" evidence="9">
    <location>
        <begin position="401"/>
        <end position="668"/>
    </location>
</feature>
<dbReference type="InterPro" id="IPR027417">
    <property type="entry name" value="P-loop_NTPase"/>
</dbReference>
<dbReference type="PROSITE" id="PS50929">
    <property type="entry name" value="ABC_TM1F"/>
    <property type="match status" value="2"/>
</dbReference>
<proteinExistence type="predicted"/>
<evidence type="ECO:0000256" key="8">
    <source>
        <dbReference type="SAM" id="Phobius"/>
    </source>
</evidence>
<feature type="transmembrane region" description="Helical" evidence="8">
    <location>
        <begin position="51"/>
        <end position="77"/>
    </location>
</feature>
<feature type="transmembrane region" description="Helical" evidence="8">
    <location>
        <begin position="589"/>
        <end position="612"/>
    </location>
</feature>
<dbReference type="GO" id="GO:0015421">
    <property type="term" value="F:ABC-type oligopeptide transporter activity"/>
    <property type="evidence" value="ECO:0007669"/>
    <property type="project" value="TreeGrafter"/>
</dbReference>
<dbReference type="SMART" id="SM00382">
    <property type="entry name" value="AAA"/>
    <property type="match status" value="2"/>
</dbReference>
<feature type="domain" description="ABC transmembrane type-1" evidence="10">
    <location>
        <begin position="56"/>
        <end position="406"/>
    </location>
</feature>
<dbReference type="InterPro" id="IPR011527">
    <property type="entry name" value="ABC1_TM_dom"/>
</dbReference>
<feature type="transmembrane region" description="Helical" evidence="8">
    <location>
        <begin position="632"/>
        <end position="660"/>
    </location>
</feature>
<dbReference type="CDD" id="cd18578">
    <property type="entry name" value="ABC_6TM_Pgp_ABCB1_D2_like"/>
    <property type="match status" value="1"/>
</dbReference>
<dbReference type="Gene3D" id="1.20.1560.10">
    <property type="entry name" value="ABC transporter type 1, transmembrane domain"/>
    <property type="match status" value="2"/>
</dbReference>
<evidence type="ECO:0000313" key="11">
    <source>
        <dbReference type="EMBL" id="KAA3675373.1"/>
    </source>
</evidence>
<feature type="transmembrane region" description="Helical" evidence="8">
    <location>
        <begin position="716"/>
        <end position="733"/>
    </location>
</feature>
<dbReference type="InterPro" id="IPR003439">
    <property type="entry name" value="ABC_transporter-like_ATP-bd"/>
</dbReference>
<dbReference type="AlphaFoldDB" id="A0A5J4NIP2"/>
<sequence>MRRRTRADKSVDGAYGDNAEKLVSKKEIKTKDRADLRYKDLFRYATRHEMLLIISGTILSALLGTAFPLTILVFRLIVNDFMDPNVQTAVVNIYKTAFWFLVVAICAFLLAFLQTSLVAFASNRIVCRIRLRFFKAKTVENAAPDLVRLGAATIILKLHSFRYVILLLLSIFISVSSHRCRILPVEEYMGLNFTSVMNDIQQALLRQDVPWFDQQAAGILVSQLTEDIDNIHSGIGVKLTEFVQNISSFIVGLCIAFGFAGKLTLVACTMLLLILAGFGSFGGMTHYFIQKEADSYAKANAIAEEVFRAIRTVIAFGGEDRETVRYAKHLDDATQIGIKQATCFGFAGGFIGFSVYSSAALVFWYGISLLLKGEYDAGSVVLVFLNVIIGSLFLGGALPNFRFFYAAKLSAKRVFQIIERVLENFNVTIEQHQTVAFIGPSGCGKSTVMHLLQRFYDPVRGKVMVGDLDLRQLDLHWFRSQIGVVQQEPVIFTGTIAENIRMGNLNATDEQVIEAAKLANAHHFITSFPNQQVLTESEVPFETSKDVANYECLSMDDSKRVSMNTDRVITTFEPSAWIRVMQLNRPETAFILLGSFSAALTGAIQPMFAVLYSEIYAVFTMADDPRGMSDRVNFITGIMVVLGFLRLASNTSQAYFFGVAGQRLTKRLRRLLFQALLQQEMAWFDNPNNQVGALTSILASEANKVHPLCGSAMGRFVESGVLLTLSLFVAFFYNWKLTLVVVVFFPVIVFSSFLHIRQLKGTTDVKSEDATAQIAYESLSSNRTVTALGIESHFYQQYSSSLNAEVQSTKCQSLGFGFVYALAQSLPICSYAAAFSFGAYLMSYGEVKLVAIFKVFAAISFAAQALGRTSHLGPDIKHAVMASSRIFRILDRKSRIPTSEGVRPEFPLNTVPIEFKRVSLRYETRSTTYAIKNFSHVIRPAQTVALVGHSGCGKTSLFKLLQRLYNCSIEDRDRGIFVGTIRLDEIAPNWIRRQVGVVDQEPHLFNLSMRENIAYGDNTREVNSDEIVEAARRAQIHDFIFGLPLGYDTLAGPLGSELSVGQKQRIAIARMLIHRPNLLLLDEATSALDSQTERGILAMLGEVAKEKTVLLSAHRLSNVERSDLVVVLADGVKVEVGTPDELLRTKGAYYSLYRTQMNT</sequence>
<evidence type="ECO:0000256" key="2">
    <source>
        <dbReference type="ARBA" id="ARBA00022448"/>
    </source>
</evidence>
<dbReference type="GO" id="GO:0005524">
    <property type="term" value="F:ATP binding"/>
    <property type="evidence" value="ECO:0007669"/>
    <property type="project" value="UniProtKB-KW"/>
</dbReference>
<dbReference type="Gene3D" id="3.40.50.300">
    <property type="entry name" value="P-loop containing nucleotide triphosphate hydrolases"/>
    <property type="match status" value="2"/>
</dbReference>
<keyword evidence="6 8" id="KW-1133">Transmembrane helix</keyword>
<dbReference type="PANTHER" id="PTHR43394">
    <property type="entry name" value="ATP-DEPENDENT PERMEASE MDL1, MITOCHONDRIAL"/>
    <property type="match status" value="1"/>
</dbReference>
<dbReference type="GO" id="GO:0016887">
    <property type="term" value="F:ATP hydrolysis activity"/>
    <property type="evidence" value="ECO:0007669"/>
    <property type="project" value="InterPro"/>
</dbReference>
<reference evidence="11 12" key="1">
    <citation type="journal article" date="2019" name="Gigascience">
        <title>Whole-genome sequence of the oriental lung fluke Paragonimus westermani.</title>
        <authorList>
            <person name="Oey H."/>
            <person name="Zakrzewski M."/>
            <person name="Narain K."/>
            <person name="Devi K.R."/>
            <person name="Agatsuma T."/>
            <person name="Nawaratna S."/>
            <person name="Gobert G.N."/>
            <person name="Jones M.K."/>
            <person name="Ragan M.A."/>
            <person name="McManus D.P."/>
            <person name="Krause L."/>
        </authorList>
    </citation>
    <scope>NUCLEOTIDE SEQUENCE [LARGE SCALE GENOMIC DNA]</scope>
    <source>
        <strain evidence="11 12">IND2009</strain>
    </source>
</reference>
<comment type="subcellular location">
    <subcellularLocation>
        <location evidence="1">Membrane</location>
        <topology evidence="1">Multi-pass membrane protein</topology>
    </subcellularLocation>
</comment>
<organism evidence="11 12">
    <name type="scientific">Paragonimus westermani</name>
    <dbReference type="NCBI Taxonomy" id="34504"/>
    <lineage>
        <taxon>Eukaryota</taxon>
        <taxon>Metazoa</taxon>
        <taxon>Spiralia</taxon>
        <taxon>Lophotrochozoa</taxon>
        <taxon>Platyhelminthes</taxon>
        <taxon>Trematoda</taxon>
        <taxon>Digenea</taxon>
        <taxon>Plagiorchiida</taxon>
        <taxon>Troglotremata</taxon>
        <taxon>Troglotrematidae</taxon>
        <taxon>Paragonimus</taxon>
    </lineage>
</organism>
<feature type="transmembrane region" description="Helical" evidence="8">
    <location>
        <begin position="739"/>
        <end position="756"/>
    </location>
</feature>
<gene>
    <name evidence="11" type="ORF">DEA37_0000175</name>
</gene>
<feature type="domain" description="ABC transmembrane type-1" evidence="10">
    <location>
        <begin position="592"/>
        <end position="878"/>
    </location>
</feature>
<dbReference type="EMBL" id="QNGE01002562">
    <property type="protein sequence ID" value="KAA3675373.1"/>
    <property type="molecule type" value="Genomic_DNA"/>
</dbReference>
<dbReference type="Pfam" id="PF00664">
    <property type="entry name" value="ABC_membrane"/>
    <property type="match status" value="2"/>
</dbReference>
<keyword evidence="3 8" id="KW-0812">Transmembrane</keyword>
<dbReference type="PROSITE" id="PS00211">
    <property type="entry name" value="ABC_TRANSPORTER_1"/>
    <property type="match status" value="1"/>
</dbReference>
<feature type="transmembrane region" description="Helical" evidence="8">
    <location>
        <begin position="249"/>
        <end position="278"/>
    </location>
</feature>
<dbReference type="SUPFAM" id="SSF90123">
    <property type="entry name" value="ABC transporter transmembrane region"/>
    <property type="match status" value="2"/>
</dbReference>
<feature type="transmembrane region" description="Helical" evidence="8">
    <location>
        <begin position="818"/>
        <end position="841"/>
    </location>
</feature>
<dbReference type="InterPro" id="IPR003593">
    <property type="entry name" value="AAA+_ATPase"/>
</dbReference>
<dbReference type="GO" id="GO:0005743">
    <property type="term" value="C:mitochondrial inner membrane"/>
    <property type="evidence" value="ECO:0007669"/>
    <property type="project" value="TreeGrafter"/>
</dbReference>
<dbReference type="SUPFAM" id="SSF52540">
    <property type="entry name" value="P-loop containing nucleoside triphosphate hydrolases"/>
    <property type="match status" value="2"/>
</dbReference>